<evidence type="ECO:0000313" key="2">
    <source>
        <dbReference type="Proteomes" id="UP000185678"/>
    </source>
</evidence>
<dbReference type="Proteomes" id="UP000185678">
    <property type="component" value="Unassembled WGS sequence"/>
</dbReference>
<protein>
    <submittedName>
        <fullName evidence="1">Uncharacterized protein</fullName>
    </submittedName>
</protein>
<sequence>MPVPDIDDYLDLFRLYGGRLDKIYLTSEKEDQYRFLFEQVCRLLAQSSGFNLAMPRPFVTTAQKYLAGDAGALAKLSDPEVRHFMLSDLYDYIELQARLAGKWSEL</sequence>
<dbReference type="RefSeq" id="WP_076398657.1">
    <property type="nucleotide sequence ID" value="NZ_FTOA01000001.1"/>
</dbReference>
<dbReference type="AlphaFoldDB" id="A0A1N7ISY0"/>
<dbReference type="STRING" id="80876.SAMN05421779_101580"/>
<organism evidence="1 2">
    <name type="scientific">Insolitispirillum peregrinum</name>
    <dbReference type="NCBI Taxonomy" id="80876"/>
    <lineage>
        <taxon>Bacteria</taxon>
        <taxon>Pseudomonadati</taxon>
        <taxon>Pseudomonadota</taxon>
        <taxon>Alphaproteobacteria</taxon>
        <taxon>Rhodospirillales</taxon>
        <taxon>Novispirillaceae</taxon>
        <taxon>Insolitispirillum</taxon>
    </lineage>
</organism>
<dbReference type="EMBL" id="FTOA01000001">
    <property type="protein sequence ID" value="SIS40205.1"/>
    <property type="molecule type" value="Genomic_DNA"/>
</dbReference>
<proteinExistence type="predicted"/>
<dbReference type="OrthoDB" id="6386778at2"/>
<reference evidence="1 2" key="1">
    <citation type="submission" date="2017-01" db="EMBL/GenBank/DDBJ databases">
        <authorList>
            <person name="Mah S.A."/>
            <person name="Swanson W.J."/>
            <person name="Moy G.W."/>
            <person name="Vacquier V.D."/>
        </authorList>
    </citation>
    <scope>NUCLEOTIDE SEQUENCE [LARGE SCALE GENOMIC DNA]</scope>
    <source>
        <strain evidence="1 2">DSM 11589</strain>
    </source>
</reference>
<gene>
    <name evidence="1" type="ORF">SAMN05421779_101580</name>
</gene>
<accession>A0A1N7ISY0</accession>
<name>A0A1N7ISY0_9PROT</name>
<keyword evidence="2" id="KW-1185">Reference proteome</keyword>
<evidence type="ECO:0000313" key="1">
    <source>
        <dbReference type="EMBL" id="SIS40205.1"/>
    </source>
</evidence>